<comment type="similarity">
    <text evidence="1">Belongs to the CFA/CMAS family.</text>
</comment>
<dbReference type="SUPFAM" id="SSF53335">
    <property type="entry name" value="S-adenosyl-L-methionine-dependent methyltransferases"/>
    <property type="match status" value="1"/>
</dbReference>
<dbReference type="InterPro" id="IPR003333">
    <property type="entry name" value="CMAS"/>
</dbReference>
<proteinExistence type="inferred from homology"/>
<dbReference type="InterPro" id="IPR050723">
    <property type="entry name" value="CFA/CMAS"/>
</dbReference>
<evidence type="ECO:0000256" key="3">
    <source>
        <dbReference type="ARBA" id="ARBA00022679"/>
    </source>
</evidence>
<dbReference type="STRING" id="1817760.A2151_05060"/>
<feature type="domain" description="DUF7884" evidence="7">
    <location>
        <begin position="42"/>
        <end position="119"/>
    </location>
</feature>
<comment type="caution">
    <text evidence="8">The sequence shown here is derived from an EMBL/GenBank/DDBJ whole genome shotgun (WGS) entry which is preliminary data.</text>
</comment>
<dbReference type="AlphaFoldDB" id="A0A1F6TS62"/>
<dbReference type="GO" id="GO:0008610">
    <property type="term" value="P:lipid biosynthetic process"/>
    <property type="evidence" value="ECO:0007669"/>
    <property type="project" value="InterPro"/>
</dbReference>
<name>A0A1F6TS62_9PROT</name>
<dbReference type="Pfam" id="PF25371">
    <property type="entry name" value="DUF7884"/>
    <property type="match status" value="1"/>
</dbReference>
<evidence type="ECO:0000256" key="4">
    <source>
        <dbReference type="ARBA" id="ARBA00022691"/>
    </source>
</evidence>
<protein>
    <submittedName>
        <fullName evidence="8">Cyclopropane-fatty-acyl-phospholipid synthase</fullName>
    </submittedName>
</protein>
<dbReference type="PANTHER" id="PTHR43667">
    <property type="entry name" value="CYCLOPROPANE-FATTY-ACYL-PHOSPHOLIPID SYNTHASE"/>
    <property type="match status" value="1"/>
</dbReference>
<keyword evidence="4" id="KW-0949">S-adenosyl-L-methionine</keyword>
<feature type="region of interest" description="Disordered" evidence="6">
    <location>
        <begin position="1"/>
        <end position="26"/>
    </location>
</feature>
<dbReference type="InterPro" id="IPR057206">
    <property type="entry name" value="DUF7884"/>
</dbReference>
<evidence type="ECO:0000313" key="9">
    <source>
        <dbReference type="Proteomes" id="UP000178885"/>
    </source>
</evidence>
<gene>
    <name evidence="8" type="ORF">A2151_05060</name>
</gene>
<dbReference type="Gene3D" id="3.40.50.150">
    <property type="entry name" value="Vaccinia Virus protein VP39"/>
    <property type="match status" value="1"/>
</dbReference>
<dbReference type="CDD" id="cd02440">
    <property type="entry name" value="AdoMet_MTases"/>
    <property type="match status" value="1"/>
</dbReference>
<dbReference type="Pfam" id="PF02353">
    <property type="entry name" value="CMAS"/>
    <property type="match status" value="1"/>
</dbReference>
<dbReference type="Proteomes" id="UP000178885">
    <property type="component" value="Unassembled WGS sequence"/>
</dbReference>
<feature type="non-terminal residue" evidence="8">
    <location>
        <position position="412"/>
    </location>
</feature>
<accession>A0A1F6TS62</accession>
<dbReference type="PIRSF" id="PIRSF003085">
    <property type="entry name" value="CMAS"/>
    <property type="match status" value="1"/>
</dbReference>
<dbReference type="InterPro" id="IPR029063">
    <property type="entry name" value="SAM-dependent_MTases_sf"/>
</dbReference>
<dbReference type="GO" id="GO:0008168">
    <property type="term" value="F:methyltransferase activity"/>
    <property type="evidence" value="ECO:0007669"/>
    <property type="project" value="UniProtKB-KW"/>
</dbReference>
<evidence type="ECO:0000256" key="5">
    <source>
        <dbReference type="ARBA" id="ARBA00023098"/>
    </source>
</evidence>
<dbReference type="EMBL" id="MFSU01000040">
    <property type="protein sequence ID" value="OGI47971.1"/>
    <property type="molecule type" value="Genomic_DNA"/>
</dbReference>
<dbReference type="GO" id="GO:0032259">
    <property type="term" value="P:methylation"/>
    <property type="evidence" value="ECO:0007669"/>
    <property type="project" value="UniProtKB-KW"/>
</dbReference>
<evidence type="ECO:0000256" key="2">
    <source>
        <dbReference type="ARBA" id="ARBA00022603"/>
    </source>
</evidence>
<evidence type="ECO:0000313" key="8">
    <source>
        <dbReference type="EMBL" id="OGI47971.1"/>
    </source>
</evidence>
<reference evidence="8 9" key="1">
    <citation type="journal article" date="2016" name="Nat. Commun.">
        <title>Thousands of microbial genomes shed light on interconnected biogeochemical processes in an aquifer system.</title>
        <authorList>
            <person name="Anantharaman K."/>
            <person name="Brown C.T."/>
            <person name="Hug L.A."/>
            <person name="Sharon I."/>
            <person name="Castelle C.J."/>
            <person name="Probst A.J."/>
            <person name="Thomas B.C."/>
            <person name="Singh A."/>
            <person name="Wilkins M.J."/>
            <person name="Karaoz U."/>
            <person name="Brodie E.L."/>
            <person name="Williams K.H."/>
            <person name="Hubbard S.S."/>
            <person name="Banfield J.F."/>
        </authorList>
    </citation>
    <scope>NUCLEOTIDE SEQUENCE [LARGE SCALE GENOMIC DNA]</scope>
</reference>
<evidence type="ECO:0000256" key="1">
    <source>
        <dbReference type="ARBA" id="ARBA00010815"/>
    </source>
</evidence>
<keyword evidence="2" id="KW-0489">Methyltransferase</keyword>
<organism evidence="8 9">
    <name type="scientific">Candidatus Muproteobacteria bacterium RBG_16_65_34</name>
    <dbReference type="NCBI Taxonomy" id="1817760"/>
    <lineage>
        <taxon>Bacteria</taxon>
        <taxon>Pseudomonadati</taxon>
        <taxon>Pseudomonadota</taxon>
        <taxon>Candidatus Muproteobacteria</taxon>
    </lineage>
</organism>
<dbReference type="PANTHER" id="PTHR43667:SF1">
    <property type="entry name" value="CYCLOPROPANE-FATTY-ACYL-PHOSPHOLIPID SYNTHASE"/>
    <property type="match status" value="1"/>
</dbReference>
<keyword evidence="3" id="KW-0808">Transferase</keyword>
<keyword evidence="5" id="KW-0443">Lipid metabolism</keyword>
<sequence>MRKGKGAATLSIPAAGGEGTLDTQSASTTTPVLALERWLARKLLELSGHPRVSIVLWNGEEVPGAAAPLARMHIRDRDALYRLIRHPYLHFGDLYSVGRIEIEGDLVQFLETAYRGFDSARDTWFTQLQHLLNRPRANTPADSRENIHHHYDLGNEEFYELWLDREAMQYTCAYFPDPGMTLEDAQRAKMDHVCRKLRLKPGDRVAEAGCGWGGLARHMARYYGATVRAYNISHEQVAYARGQAAAQGLAGRVEYVEDDYRNIDGEYDVFVSVGMLEHVGRDHYRTLGAVADRCLTEAGRGLIHSIGRDQAERMVAWIEQRIFPGAYPPTLREMMEIFEPNGFSVLDVENLRLHYAKTLEHWLARFDLHAEEIERIFDGAFVRAWRLYLAGSQAGFLAGTLQLFQIVFTRGT</sequence>
<evidence type="ECO:0000259" key="7">
    <source>
        <dbReference type="Pfam" id="PF25371"/>
    </source>
</evidence>
<evidence type="ECO:0000256" key="6">
    <source>
        <dbReference type="SAM" id="MobiDB-lite"/>
    </source>
</evidence>